<dbReference type="InterPro" id="IPR005225">
    <property type="entry name" value="Small_GTP-bd"/>
</dbReference>
<feature type="region of interest" description="Disordered" evidence="3">
    <location>
        <begin position="181"/>
        <end position="203"/>
    </location>
</feature>
<dbReference type="PRINTS" id="PR00449">
    <property type="entry name" value="RASTRNSFRMNG"/>
</dbReference>
<name>A0A6P8I2S5_ACTTE</name>
<dbReference type="NCBIfam" id="TIGR00231">
    <property type="entry name" value="small_GTP"/>
    <property type="match status" value="1"/>
</dbReference>
<feature type="compositionally biased region" description="Acidic residues" evidence="3">
    <location>
        <begin position="190"/>
        <end position="199"/>
    </location>
</feature>
<evidence type="ECO:0000256" key="1">
    <source>
        <dbReference type="ARBA" id="ARBA00022741"/>
    </source>
</evidence>
<dbReference type="SUPFAM" id="SSF52540">
    <property type="entry name" value="P-loop containing nucleoside triphosphate hydrolases"/>
    <property type="match status" value="1"/>
</dbReference>
<dbReference type="PROSITE" id="PS51421">
    <property type="entry name" value="RAS"/>
    <property type="match status" value="1"/>
</dbReference>
<dbReference type="AlphaFoldDB" id="A0A6P8I2S5"/>
<evidence type="ECO:0000313" key="4">
    <source>
        <dbReference type="Proteomes" id="UP000515163"/>
    </source>
</evidence>
<dbReference type="InParanoid" id="A0A6P8I2S5"/>
<keyword evidence="1" id="KW-0547">Nucleotide-binding</keyword>
<proteinExistence type="predicted"/>
<keyword evidence="4" id="KW-1185">Reference proteome</keyword>
<dbReference type="GeneID" id="116297685"/>
<dbReference type="SMART" id="SM00176">
    <property type="entry name" value="RAN"/>
    <property type="match status" value="1"/>
</dbReference>
<sequence length="209" mass="23164">MVQNNTSNGLKVALIGDGGVGKSSILSILQGEVFSACYVQTKDRIIKSHDIVLQNGRRQSLQIWDTAGSDDFRTYTAHSIKDVKGVIIVFDVCNETSYMNVQNWIKTLNHYVENAADSVVIIIAANKIDKESRYRKVKPEQVQQLAHQHNVQCIEVSAKTGERIQELFDLLASALAERATRQEEAPRAGEDEEVSEPDDGGFLSSCVLL</sequence>
<dbReference type="PROSITE" id="PS51419">
    <property type="entry name" value="RAB"/>
    <property type="match status" value="1"/>
</dbReference>
<evidence type="ECO:0000313" key="5">
    <source>
        <dbReference type="RefSeq" id="XP_031561821.1"/>
    </source>
</evidence>
<dbReference type="InterPro" id="IPR027417">
    <property type="entry name" value="P-loop_NTPase"/>
</dbReference>
<dbReference type="OrthoDB" id="5958037at2759"/>
<dbReference type="SMART" id="SM00174">
    <property type="entry name" value="RHO"/>
    <property type="match status" value="1"/>
</dbReference>
<dbReference type="Gene3D" id="3.40.50.300">
    <property type="entry name" value="P-loop containing nucleotide triphosphate hydrolases"/>
    <property type="match status" value="1"/>
</dbReference>
<dbReference type="InterPro" id="IPR050227">
    <property type="entry name" value="Rab"/>
</dbReference>
<reference evidence="5" key="1">
    <citation type="submission" date="2025-08" db="UniProtKB">
        <authorList>
            <consortium name="RefSeq"/>
        </authorList>
    </citation>
    <scope>IDENTIFICATION</scope>
</reference>
<dbReference type="RefSeq" id="XP_031561821.1">
    <property type="nucleotide sequence ID" value="XM_031705961.1"/>
</dbReference>
<dbReference type="KEGG" id="aten:116297685"/>
<dbReference type="PANTHER" id="PTHR47977">
    <property type="entry name" value="RAS-RELATED PROTEIN RAB"/>
    <property type="match status" value="1"/>
</dbReference>
<accession>A0A6P8I2S5</accession>
<dbReference type="GO" id="GO:0003924">
    <property type="term" value="F:GTPase activity"/>
    <property type="evidence" value="ECO:0007669"/>
    <property type="project" value="InterPro"/>
</dbReference>
<organism evidence="4 5">
    <name type="scientific">Actinia tenebrosa</name>
    <name type="common">Australian red waratah sea anemone</name>
    <dbReference type="NCBI Taxonomy" id="6105"/>
    <lineage>
        <taxon>Eukaryota</taxon>
        <taxon>Metazoa</taxon>
        <taxon>Cnidaria</taxon>
        <taxon>Anthozoa</taxon>
        <taxon>Hexacorallia</taxon>
        <taxon>Actiniaria</taxon>
        <taxon>Actiniidae</taxon>
        <taxon>Actinia</taxon>
    </lineage>
</organism>
<evidence type="ECO:0000256" key="3">
    <source>
        <dbReference type="SAM" id="MobiDB-lite"/>
    </source>
</evidence>
<protein>
    <submittedName>
        <fullName evidence="5">Ras-related protein Rab-13-like</fullName>
    </submittedName>
</protein>
<dbReference type="InterPro" id="IPR001806">
    <property type="entry name" value="Small_GTPase"/>
</dbReference>
<dbReference type="CDD" id="cd00154">
    <property type="entry name" value="Rab"/>
    <property type="match status" value="1"/>
</dbReference>
<dbReference type="SMART" id="SM00175">
    <property type="entry name" value="RAB"/>
    <property type="match status" value="1"/>
</dbReference>
<dbReference type="SMART" id="SM00173">
    <property type="entry name" value="RAS"/>
    <property type="match status" value="1"/>
</dbReference>
<keyword evidence="2" id="KW-0342">GTP-binding</keyword>
<evidence type="ECO:0000256" key="2">
    <source>
        <dbReference type="ARBA" id="ARBA00023134"/>
    </source>
</evidence>
<dbReference type="GO" id="GO:0005525">
    <property type="term" value="F:GTP binding"/>
    <property type="evidence" value="ECO:0007669"/>
    <property type="project" value="UniProtKB-KW"/>
</dbReference>
<dbReference type="Proteomes" id="UP000515163">
    <property type="component" value="Unplaced"/>
</dbReference>
<dbReference type="Pfam" id="PF00071">
    <property type="entry name" value="Ras"/>
    <property type="match status" value="1"/>
</dbReference>
<gene>
    <name evidence="5" type="primary">LOC116297685</name>
</gene>
<dbReference type="FunFam" id="3.40.50.300:FF:001447">
    <property type="entry name" value="Ras-related protein Rab-1B"/>
    <property type="match status" value="1"/>
</dbReference>